<comment type="caution">
    <text evidence="1">The sequence shown here is derived from an EMBL/GenBank/DDBJ whole genome shotgun (WGS) entry which is preliminary data.</text>
</comment>
<name>A0A062UVL6_9EURY</name>
<dbReference type="EMBL" id="JMIY01000007">
    <property type="protein sequence ID" value="KCZ71066.1"/>
    <property type="molecule type" value="Genomic_DNA"/>
</dbReference>
<dbReference type="AlphaFoldDB" id="A0A062UVL6"/>
<dbReference type="Proteomes" id="UP000027153">
    <property type="component" value="Unassembled WGS sequence"/>
</dbReference>
<evidence type="ECO:0000313" key="2">
    <source>
        <dbReference type="Proteomes" id="UP000027153"/>
    </source>
</evidence>
<reference evidence="1 2" key="1">
    <citation type="journal article" date="2013" name="Nature">
        <title>Anaerobic oxidation of methane coupled to nitrate reduction in a novel archaeal lineage.</title>
        <authorList>
            <person name="Haroon M.F."/>
            <person name="Hu S."/>
            <person name="Shi Y."/>
            <person name="Imelfort M."/>
            <person name="Keller J."/>
            <person name="Hugenholtz P."/>
            <person name="Yuan Z."/>
            <person name="Tyson G.W."/>
        </authorList>
    </citation>
    <scope>NUCLEOTIDE SEQUENCE [LARGE SCALE GENOMIC DNA]</scope>
    <source>
        <strain evidence="1 2">ANME-2d</strain>
    </source>
</reference>
<protein>
    <submittedName>
        <fullName evidence="1">YcfA-like protein</fullName>
    </submittedName>
</protein>
<dbReference type="RefSeq" id="WP_198527446.1">
    <property type="nucleotide sequence ID" value="NZ_JMIY01000007.1"/>
</dbReference>
<sequence>MPKWKPCKRRVFIKKLVKLGFNPPEPGGRHFYMRYGSNVLTIPNNDEYSVPQLKMMIKELENIIGRMITLEEWEEL</sequence>
<keyword evidence="2" id="KW-1185">Reference proteome</keyword>
<evidence type="ECO:0000313" key="1">
    <source>
        <dbReference type="EMBL" id="KCZ71066.1"/>
    </source>
</evidence>
<accession>A0A062UVL6</accession>
<organism evidence="1 2">
    <name type="scientific">Candidatus Methanoperedens nitratireducens</name>
    <dbReference type="NCBI Taxonomy" id="1392998"/>
    <lineage>
        <taxon>Archaea</taxon>
        <taxon>Methanobacteriati</taxon>
        <taxon>Methanobacteriota</taxon>
        <taxon>Stenosarchaea group</taxon>
        <taxon>Methanomicrobia</taxon>
        <taxon>Methanosarcinales</taxon>
        <taxon>ANME-2 cluster</taxon>
        <taxon>Candidatus Methanoperedentaceae</taxon>
        <taxon>Candidatus Methanoperedens</taxon>
    </lineage>
</organism>
<dbReference type="SUPFAM" id="SSF54786">
    <property type="entry name" value="YcfA/nrd intein domain"/>
    <property type="match status" value="1"/>
</dbReference>
<gene>
    <name evidence="1" type="ORF">ANME2D_03096</name>
</gene>
<dbReference type="OrthoDB" id="130359at2157"/>
<proteinExistence type="predicted"/>